<gene>
    <name evidence="12" type="ORF">ACHAW5_010870</name>
</gene>
<evidence type="ECO:0000256" key="3">
    <source>
        <dbReference type="ARBA" id="ARBA00022448"/>
    </source>
</evidence>
<comment type="similarity">
    <text evidence="2">Belongs to the syntaxin family.</text>
</comment>
<feature type="coiled-coil region" evidence="8">
    <location>
        <begin position="353"/>
        <end position="391"/>
    </location>
</feature>
<keyword evidence="13" id="KW-1185">Reference proteome</keyword>
<keyword evidence="7 10" id="KW-0472">Membrane</keyword>
<evidence type="ECO:0000256" key="4">
    <source>
        <dbReference type="ARBA" id="ARBA00022692"/>
    </source>
</evidence>
<dbReference type="GO" id="GO:0005794">
    <property type="term" value="C:Golgi apparatus"/>
    <property type="evidence" value="ECO:0007669"/>
    <property type="project" value="UniProtKB-ARBA"/>
</dbReference>
<dbReference type="AlphaFoldDB" id="A0ABD3MKT9"/>
<evidence type="ECO:0000259" key="11">
    <source>
        <dbReference type="PROSITE" id="PS50192"/>
    </source>
</evidence>
<evidence type="ECO:0000256" key="10">
    <source>
        <dbReference type="SAM" id="Phobius"/>
    </source>
</evidence>
<dbReference type="EMBL" id="JALLAZ020001800">
    <property type="protein sequence ID" value="KAL3763478.1"/>
    <property type="molecule type" value="Genomic_DNA"/>
</dbReference>
<accession>A0ABD3MKT9</accession>
<dbReference type="PANTHER" id="PTHR19957:SF3">
    <property type="entry name" value="SYNTAXIN-5"/>
    <property type="match status" value="1"/>
</dbReference>
<feature type="region of interest" description="Disordered" evidence="9">
    <location>
        <begin position="252"/>
        <end position="277"/>
    </location>
</feature>
<feature type="compositionally biased region" description="Low complexity" evidence="9">
    <location>
        <begin position="47"/>
        <end position="60"/>
    </location>
</feature>
<keyword evidence="4 10" id="KW-0812">Transmembrane</keyword>
<proteinExistence type="inferred from homology"/>
<dbReference type="InterPro" id="IPR000727">
    <property type="entry name" value="T_SNARE_dom"/>
</dbReference>
<evidence type="ECO:0000256" key="2">
    <source>
        <dbReference type="ARBA" id="ARBA00009063"/>
    </source>
</evidence>
<keyword evidence="5 10" id="KW-1133">Transmembrane helix</keyword>
<dbReference type="CDD" id="cd15844">
    <property type="entry name" value="SNARE_syntaxin5"/>
    <property type="match status" value="1"/>
</dbReference>
<dbReference type="PROSITE" id="PS50192">
    <property type="entry name" value="T_SNARE"/>
    <property type="match status" value="1"/>
</dbReference>
<reference evidence="12 13" key="1">
    <citation type="submission" date="2024-10" db="EMBL/GenBank/DDBJ databases">
        <title>Updated reference genomes for cyclostephanoid diatoms.</title>
        <authorList>
            <person name="Roberts W.R."/>
            <person name="Alverson A.J."/>
        </authorList>
    </citation>
    <scope>NUCLEOTIDE SEQUENCE [LARGE SCALE GENOMIC DNA]</scope>
    <source>
        <strain evidence="12 13">AJA276-08</strain>
    </source>
</reference>
<evidence type="ECO:0000313" key="12">
    <source>
        <dbReference type="EMBL" id="KAL3763478.1"/>
    </source>
</evidence>
<comment type="caution">
    <text evidence="12">The sequence shown here is derived from an EMBL/GenBank/DDBJ whole genome shotgun (WGS) entry which is preliminary data.</text>
</comment>
<dbReference type="GO" id="GO:0016192">
    <property type="term" value="P:vesicle-mediated transport"/>
    <property type="evidence" value="ECO:0007669"/>
    <property type="project" value="UniProtKB-ARBA"/>
</dbReference>
<dbReference type="InterPro" id="IPR010989">
    <property type="entry name" value="SNARE"/>
</dbReference>
<feature type="transmembrane region" description="Helical" evidence="10">
    <location>
        <begin position="394"/>
        <end position="413"/>
    </location>
</feature>
<dbReference type="SUPFAM" id="SSF47661">
    <property type="entry name" value="t-snare proteins"/>
    <property type="match status" value="2"/>
</dbReference>
<dbReference type="PANTHER" id="PTHR19957">
    <property type="entry name" value="SYNTAXIN"/>
    <property type="match status" value="1"/>
</dbReference>
<evidence type="ECO:0000256" key="5">
    <source>
        <dbReference type="ARBA" id="ARBA00022989"/>
    </source>
</evidence>
<keyword evidence="3" id="KW-0813">Transport</keyword>
<keyword evidence="6 8" id="KW-0175">Coiled coil</keyword>
<feature type="compositionally biased region" description="Gly residues" evidence="9">
    <location>
        <begin position="196"/>
        <end position="213"/>
    </location>
</feature>
<sequence>MADRSDEFFALARSIPATGAMSAIRVGGVATSLSRPSGDTPRPMPSQQQQQQQQQQHQQQNPALAELRKFRTAASEISRDVSNTSSLLAELSRLVKTGAGGTRMFADESANERADALVLRIKSSIEGLHFRLEEASATLDHSRRRLGKNSQAGLEASNLVGQLKEDFGKTASSFKAVLEQRSDGMKETNDRKRRVIGGGEGGGGSDDRAAGGGAGVEERVDLMTLMNKPAVYGGDQRASSFGDMGGMSDGLSSGGYDGRNLRLRHTNSAPFDASSPMPTYSGGTSSYYPDSSYNLSAVPLTPMEIQRMESGQQSQYQLIPDQDYLRQRADAMSQVESNIVELGTIFQKLAVMVNEHRDMVMRVEDNVEEANTNLNLSMAALTDTLQNLQTNRALMAKVLGIVVLFIIMFIIFFA</sequence>
<name>A0ABD3MKT9_9STRA</name>
<dbReference type="InterPro" id="IPR045242">
    <property type="entry name" value="Syntaxin"/>
</dbReference>
<evidence type="ECO:0000313" key="13">
    <source>
        <dbReference type="Proteomes" id="UP001530315"/>
    </source>
</evidence>
<evidence type="ECO:0000256" key="8">
    <source>
        <dbReference type="SAM" id="Coils"/>
    </source>
</evidence>
<evidence type="ECO:0000256" key="6">
    <source>
        <dbReference type="ARBA" id="ARBA00023054"/>
    </source>
</evidence>
<dbReference type="GO" id="GO:0016020">
    <property type="term" value="C:membrane"/>
    <property type="evidence" value="ECO:0007669"/>
    <property type="project" value="UniProtKB-SubCell"/>
</dbReference>
<evidence type="ECO:0000256" key="7">
    <source>
        <dbReference type="ARBA" id="ARBA00023136"/>
    </source>
</evidence>
<protein>
    <recommendedName>
        <fullName evidence="11">t-SNARE coiled-coil homology domain-containing protein</fullName>
    </recommendedName>
</protein>
<feature type="compositionally biased region" description="Basic and acidic residues" evidence="9">
    <location>
        <begin position="181"/>
        <end position="190"/>
    </location>
</feature>
<evidence type="ECO:0000256" key="1">
    <source>
        <dbReference type="ARBA" id="ARBA00004211"/>
    </source>
</evidence>
<evidence type="ECO:0000256" key="9">
    <source>
        <dbReference type="SAM" id="MobiDB-lite"/>
    </source>
</evidence>
<organism evidence="12 13">
    <name type="scientific">Stephanodiscus triporus</name>
    <dbReference type="NCBI Taxonomy" id="2934178"/>
    <lineage>
        <taxon>Eukaryota</taxon>
        <taxon>Sar</taxon>
        <taxon>Stramenopiles</taxon>
        <taxon>Ochrophyta</taxon>
        <taxon>Bacillariophyta</taxon>
        <taxon>Coscinodiscophyceae</taxon>
        <taxon>Thalassiosirophycidae</taxon>
        <taxon>Stephanodiscales</taxon>
        <taxon>Stephanodiscaceae</taxon>
        <taxon>Stephanodiscus</taxon>
    </lineage>
</organism>
<feature type="region of interest" description="Disordered" evidence="9">
    <location>
        <begin position="181"/>
        <end position="213"/>
    </location>
</feature>
<dbReference type="SMART" id="SM00397">
    <property type="entry name" value="t_SNARE"/>
    <property type="match status" value="1"/>
</dbReference>
<dbReference type="Gene3D" id="1.20.58.70">
    <property type="match status" value="1"/>
</dbReference>
<feature type="region of interest" description="Disordered" evidence="9">
    <location>
        <begin position="28"/>
        <end position="62"/>
    </location>
</feature>
<dbReference type="Proteomes" id="UP001530315">
    <property type="component" value="Unassembled WGS sequence"/>
</dbReference>
<feature type="domain" description="T-SNARE coiled-coil homology" evidence="11">
    <location>
        <begin position="322"/>
        <end position="384"/>
    </location>
</feature>
<comment type="subcellular location">
    <subcellularLocation>
        <location evidence="1">Membrane</location>
        <topology evidence="1">Single-pass type IV membrane protein</topology>
    </subcellularLocation>
</comment>